<evidence type="ECO:0000313" key="7">
    <source>
        <dbReference type="Proteomes" id="UP001415857"/>
    </source>
</evidence>
<gene>
    <name evidence="6" type="ORF">L1049_011699</name>
</gene>
<dbReference type="PANTHER" id="PTHR32401:SF15">
    <property type="entry name" value="L-TYPE LECTIN-DOMAIN CONTAINING RECEPTOR KINASE VIII.2-LIKE"/>
    <property type="match status" value="1"/>
</dbReference>
<proteinExistence type="inferred from homology"/>
<comment type="similarity">
    <text evidence="1">Belongs to the leguminous lectin family.</text>
</comment>
<evidence type="ECO:0000256" key="4">
    <source>
        <dbReference type="SAM" id="SignalP"/>
    </source>
</evidence>
<sequence length="355" mass="39472">MATFSISRCSSPLYFLIVFLITLIPKPISTFSFEAFHNNNNNNPNFDSEISLFGDAKVVNGDSSIKLTDPSTSSSGLVMYRKPFKFLQRNRRNPTSFSTDFSFSISPGNVDGLAFVIVPNDFSTRFSGKSSFGLSRENRFLGVEFDTAMDDDVGDLNGNHVGIDVGSLVSARVSNVSSLNLVLNSGVKLRSWIDYDAGSKRLEVRLNELGSARPSDPLLTHSIDLSEMWKEEEVFVGISSSSGDSLQASSVYSWQFRAREVPNWLHSQPVDPRVYQSKEQDEHLSDRKRGICPLTILAGLIFATGCGALAAFVVLFFWAIFDSRHWMIPAEYPALPVDFRYEKINVVLENSADVK</sequence>
<dbReference type="AlphaFoldDB" id="A0AAP0RS03"/>
<evidence type="ECO:0000313" key="6">
    <source>
        <dbReference type="EMBL" id="KAK9283455.1"/>
    </source>
</evidence>
<keyword evidence="4" id="KW-0732">Signal</keyword>
<dbReference type="PANTHER" id="PTHR32401">
    <property type="entry name" value="CONCANAVALIN A-LIKE LECTIN FAMILY PROTEIN"/>
    <property type="match status" value="1"/>
</dbReference>
<dbReference type="InterPro" id="IPR050258">
    <property type="entry name" value="Leguminous_Lectin"/>
</dbReference>
<dbReference type="SUPFAM" id="SSF49899">
    <property type="entry name" value="Concanavalin A-like lectins/glucanases"/>
    <property type="match status" value="1"/>
</dbReference>
<dbReference type="Pfam" id="PF00139">
    <property type="entry name" value="Lectin_legB"/>
    <property type="match status" value="1"/>
</dbReference>
<keyword evidence="3" id="KW-1133">Transmembrane helix</keyword>
<dbReference type="Gene3D" id="2.60.120.200">
    <property type="match status" value="1"/>
</dbReference>
<accession>A0AAP0RS03</accession>
<comment type="caution">
    <text evidence="6">The sequence shown here is derived from an EMBL/GenBank/DDBJ whole genome shotgun (WGS) entry which is preliminary data.</text>
</comment>
<evidence type="ECO:0000259" key="5">
    <source>
        <dbReference type="Pfam" id="PF00139"/>
    </source>
</evidence>
<keyword evidence="3" id="KW-0812">Transmembrane</keyword>
<dbReference type="CDD" id="cd06899">
    <property type="entry name" value="lectin_legume_LecRK_Arcelin_ConA"/>
    <property type="match status" value="1"/>
</dbReference>
<evidence type="ECO:0000256" key="1">
    <source>
        <dbReference type="ARBA" id="ARBA00007606"/>
    </source>
</evidence>
<keyword evidence="7" id="KW-1185">Reference proteome</keyword>
<feature type="transmembrane region" description="Helical" evidence="3">
    <location>
        <begin position="296"/>
        <end position="321"/>
    </location>
</feature>
<name>A0AAP0RS03_LIQFO</name>
<dbReference type="InterPro" id="IPR013320">
    <property type="entry name" value="ConA-like_dom_sf"/>
</dbReference>
<feature type="signal peptide" evidence="4">
    <location>
        <begin position="1"/>
        <end position="30"/>
    </location>
</feature>
<organism evidence="6 7">
    <name type="scientific">Liquidambar formosana</name>
    <name type="common">Formosan gum</name>
    <dbReference type="NCBI Taxonomy" id="63359"/>
    <lineage>
        <taxon>Eukaryota</taxon>
        <taxon>Viridiplantae</taxon>
        <taxon>Streptophyta</taxon>
        <taxon>Embryophyta</taxon>
        <taxon>Tracheophyta</taxon>
        <taxon>Spermatophyta</taxon>
        <taxon>Magnoliopsida</taxon>
        <taxon>eudicotyledons</taxon>
        <taxon>Gunneridae</taxon>
        <taxon>Pentapetalae</taxon>
        <taxon>Saxifragales</taxon>
        <taxon>Altingiaceae</taxon>
        <taxon>Liquidambar</taxon>
    </lineage>
</organism>
<reference evidence="6 7" key="1">
    <citation type="journal article" date="2024" name="Plant J.">
        <title>Genome sequences and population genomics reveal climatic adaptation and genomic divergence between two closely related sweetgum species.</title>
        <authorList>
            <person name="Xu W.Q."/>
            <person name="Ren C.Q."/>
            <person name="Zhang X.Y."/>
            <person name="Comes H.P."/>
            <person name="Liu X.H."/>
            <person name="Li Y.G."/>
            <person name="Kettle C.J."/>
            <person name="Jalonen R."/>
            <person name="Gaisberger H."/>
            <person name="Ma Y.Z."/>
            <person name="Qiu Y.X."/>
        </authorList>
    </citation>
    <scope>NUCLEOTIDE SEQUENCE [LARGE SCALE GENOMIC DNA]</scope>
    <source>
        <strain evidence="6">Hangzhou</strain>
    </source>
</reference>
<evidence type="ECO:0000256" key="3">
    <source>
        <dbReference type="SAM" id="Phobius"/>
    </source>
</evidence>
<keyword evidence="2" id="KW-0430">Lectin</keyword>
<feature type="domain" description="Legume lectin" evidence="5">
    <location>
        <begin position="30"/>
        <end position="268"/>
    </location>
</feature>
<dbReference type="Proteomes" id="UP001415857">
    <property type="component" value="Unassembled WGS sequence"/>
</dbReference>
<keyword evidence="3" id="KW-0472">Membrane</keyword>
<dbReference type="InterPro" id="IPR001220">
    <property type="entry name" value="Legume_lectin_dom"/>
</dbReference>
<evidence type="ECO:0000256" key="2">
    <source>
        <dbReference type="ARBA" id="ARBA00022734"/>
    </source>
</evidence>
<feature type="chain" id="PRO_5043033744" description="Legume lectin domain-containing protein" evidence="4">
    <location>
        <begin position="31"/>
        <end position="355"/>
    </location>
</feature>
<protein>
    <recommendedName>
        <fullName evidence="5">Legume lectin domain-containing protein</fullName>
    </recommendedName>
</protein>
<dbReference type="EMBL" id="JBBPBK010000006">
    <property type="protein sequence ID" value="KAK9283455.1"/>
    <property type="molecule type" value="Genomic_DNA"/>
</dbReference>
<dbReference type="GO" id="GO:0030246">
    <property type="term" value="F:carbohydrate binding"/>
    <property type="evidence" value="ECO:0007669"/>
    <property type="project" value="UniProtKB-KW"/>
</dbReference>